<dbReference type="GO" id="GO:0005829">
    <property type="term" value="C:cytosol"/>
    <property type="evidence" value="ECO:0007669"/>
    <property type="project" value="TreeGrafter"/>
</dbReference>
<dbReference type="PROSITE" id="PS51671">
    <property type="entry name" value="ACT"/>
    <property type="match status" value="1"/>
</dbReference>
<keyword evidence="8 10" id="KW-0808">Transferase</keyword>
<evidence type="ECO:0000256" key="5">
    <source>
        <dbReference type="ARBA" id="ARBA00022605"/>
    </source>
</evidence>
<comment type="function">
    <text evidence="8">Catalyzes the conversion of 2 pyruvate molecules into acetolactate in the first common step of the biosynthetic pathway of the branched-amino acids such as leucine, isoleucine, and valine.</text>
</comment>
<comment type="pathway">
    <text evidence="2 8">Amino-acid biosynthesis; L-valine biosynthesis; L-valine from pyruvate: step 1/4.</text>
</comment>
<comment type="pathway">
    <text evidence="1 8">Amino-acid biosynthesis; L-isoleucine biosynthesis; L-isoleucine from 2-oxobutanoate: step 1/4.</text>
</comment>
<dbReference type="GO" id="GO:0003984">
    <property type="term" value="F:acetolactate synthase activity"/>
    <property type="evidence" value="ECO:0007669"/>
    <property type="project" value="UniProtKB-UniRule"/>
</dbReference>
<dbReference type="PANTHER" id="PTHR30239">
    <property type="entry name" value="ACETOLACTATE SYNTHASE SMALL SUBUNIT"/>
    <property type="match status" value="1"/>
</dbReference>
<accession>A0A7C2EIS7</accession>
<dbReference type="InterPro" id="IPR045865">
    <property type="entry name" value="ACT-like_dom_sf"/>
</dbReference>
<dbReference type="EC" id="2.2.1.6" evidence="8"/>
<evidence type="ECO:0000256" key="1">
    <source>
        <dbReference type="ARBA" id="ARBA00004974"/>
    </source>
</evidence>
<dbReference type="EMBL" id="DSMU01000173">
    <property type="protein sequence ID" value="HEL65570.1"/>
    <property type="molecule type" value="Genomic_DNA"/>
</dbReference>
<dbReference type="InterPro" id="IPR039557">
    <property type="entry name" value="AHAS_ACT"/>
</dbReference>
<organism evidence="10">
    <name type="scientific">Ammonifex degensii</name>
    <dbReference type="NCBI Taxonomy" id="42838"/>
    <lineage>
        <taxon>Bacteria</taxon>
        <taxon>Bacillati</taxon>
        <taxon>Bacillota</taxon>
        <taxon>Clostridia</taxon>
        <taxon>Thermoanaerobacterales</taxon>
        <taxon>Thermoanaerobacteraceae</taxon>
        <taxon>Ammonifex</taxon>
    </lineage>
</organism>
<comment type="similarity">
    <text evidence="3 8">Belongs to the acetolactate synthase small subunit family.</text>
</comment>
<gene>
    <name evidence="10" type="primary">ilvN</name>
    <name evidence="10" type="ORF">ENQ34_02670</name>
</gene>
<evidence type="ECO:0000313" key="10">
    <source>
        <dbReference type="EMBL" id="HEL65570.1"/>
    </source>
</evidence>
<evidence type="ECO:0000259" key="9">
    <source>
        <dbReference type="PROSITE" id="PS51671"/>
    </source>
</evidence>
<proteinExistence type="inferred from homology"/>
<dbReference type="NCBIfam" id="NF008864">
    <property type="entry name" value="PRK11895.1"/>
    <property type="match status" value="1"/>
</dbReference>
<dbReference type="GO" id="GO:1990610">
    <property type="term" value="F:acetolactate synthase regulator activity"/>
    <property type="evidence" value="ECO:0007669"/>
    <property type="project" value="UniProtKB-UniRule"/>
</dbReference>
<dbReference type="PANTHER" id="PTHR30239:SF0">
    <property type="entry name" value="ACETOLACTATE SYNTHASE SMALL SUBUNIT 1, CHLOROPLASTIC"/>
    <property type="match status" value="1"/>
</dbReference>
<evidence type="ECO:0000256" key="4">
    <source>
        <dbReference type="ARBA" id="ARBA00011744"/>
    </source>
</evidence>
<evidence type="ECO:0000256" key="3">
    <source>
        <dbReference type="ARBA" id="ARBA00006341"/>
    </source>
</evidence>
<dbReference type="FunFam" id="3.30.70.1150:FF:000001">
    <property type="entry name" value="Acetolactate synthase small subunit"/>
    <property type="match status" value="1"/>
</dbReference>
<dbReference type="GO" id="GO:0009099">
    <property type="term" value="P:L-valine biosynthetic process"/>
    <property type="evidence" value="ECO:0007669"/>
    <property type="project" value="UniProtKB-UniRule"/>
</dbReference>
<dbReference type="InterPro" id="IPR054480">
    <property type="entry name" value="AHAS_small-like_ACT"/>
</dbReference>
<evidence type="ECO:0000256" key="7">
    <source>
        <dbReference type="ARBA" id="ARBA00048670"/>
    </source>
</evidence>
<dbReference type="AlphaFoldDB" id="A0A7C2EIS7"/>
<dbReference type="CDD" id="cd04878">
    <property type="entry name" value="ACT_AHAS"/>
    <property type="match status" value="1"/>
</dbReference>
<keyword evidence="6 8" id="KW-0100">Branched-chain amino acid biosynthesis</keyword>
<dbReference type="Pfam" id="PF22629">
    <property type="entry name" value="ACT_AHAS_ss"/>
    <property type="match status" value="1"/>
</dbReference>
<dbReference type="InterPro" id="IPR027271">
    <property type="entry name" value="Acetolactate_synth/TF_NikR_C"/>
</dbReference>
<dbReference type="Gene3D" id="3.30.70.260">
    <property type="match status" value="1"/>
</dbReference>
<reference evidence="10" key="1">
    <citation type="journal article" date="2020" name="mSystems">
        <title>Genome- and Community-Level Interaction Insights into Carbon Utilization and Element Cycling Functions of Hydrothermarchaeota in Hydrothermal Sediment.</title>
        <authorList>
            <person name="Zhou Z."/>
            <person name="Liu Y."/>
            <person name="Xu W."/>
            <person name="Pan J."/>
            <person name="Luo Z.H."/>
            <person name="Li M."/>
        </authorList>
    </citation>
    <scope>NUCLEOTIDE SEQUENCE [LARGE SCALE GENOMIC DNA]</scope>
    <source>
        <strain evidence="10">SpSt-300</strain>
    </source>
</reference>
<evidence type="ECO:0000256" key="6">
    <source>
        <dbReference type="ARBA" id="ARBA00023304"/>
    </source>
</evidence>
<sequence>MKHTLAVLALNKPGVLARIAGLLSRRAFNIESITAGHTEEPNISRLTIVVQGDDRVIDQVVKQVSKLIDVLKVERLEQNVIDRELALIKVKADPSRRSDIVDIVEIFRAHIVDVSKETMVVEMTGDEEKIDALCAVLNDHGILEMVRTGKISLARGRHTVKGD</sequence>
<comment type="caution">
    <text evidence="10">The sequence shown here is derived from an EMBL/GenBank/DDBJ whole genome shotgun (WGS) entry which is preliminary data.</text>
</comment>
<evidence type="ECO:0000256" key="2">
    <source>
        <dbReference type="ARBA" id="ARBA00005025"/>
    </source>
</evidence>
<feature type="domain" description="ACT" evidence="9">
    <location>
        <begin position="4"/>
        <end position="78"/>
    </location>
</feature>
<dbReference type="Gene3D" id="3.30.70.1150">
    <property type="entry name" value="ACT-like. Chain A, domain 2"/>
    <property type="match status" value="1"/>
</dbReference>
<dbReference type="SUPFAM" id="SSF55021">
    <property type="entry name" value="ACT-like"/>
    <property type="match status" value="2"/>
</dbReference>
<dbReference type="UniPathway" id="UPA00049">
    <property type="reaction ID" value="UER00059"/>
</dbReference>
<dbReference type="InterPro" id="IPR002912">
    <property type="entry name" value="ACT_dom"/>
</dbReference>
<dbReference type="Pfam" id="PF10369">
    <property type="entry name" value="ALS_ss_C"/>
    <property type="match status" value="1"/>
</dbReference>
<dbReference type="InterPro" id="IPR019455">
    <property type="entry name" value="Acetolactate_synth_ssu_C"/>
</dbReference>
<comment type="subunit">
    <text evidence="4 8">Dimer of large and small chains.</text>
</comment>
<dbReference type="InterPro" id="IPR004789">
    <property type="entry name" value="Acetalactate_synth_ssu"/>
</dbReference>
<evidence type="ECO:0000256" key="8">
    <source>
        <dbReference type="RuleBase" id="RU368092"/>
    </source>
</evidence>
<dbReference type="UniPathway" id="UPA00047">
    <property type="reaction ID" value="UER00055"/>
</dbReference>
<dbReference type="GO" id="GO:0009097">
    <property type="term" value="P:isoleucine biosynthetic process"/>
    <property type="evidence" value="ECO:0007669"/>
    <property type="project" value="UniProtKB-UniRule"/>
</dbReference>
<dbReference type="FunFam" id="3.30.70.260:FF:000001">
    <property type="entry name" value="Acetolactate synthase, small subunit"/>
    <property type="match status" value="1"/>
</dbReference>
<protein>
    <recommendedName>
        <fullName evidence="8">Acetolactate synthase small subunit</fullName>
        <shortName evidence="8">AHAS</shortName>
        <shortName evidence="8">ALS</shortName>
        <ecNumber evidence="8">2.2.1.6</ecNumber>
    </recommendedName>
    <alternativeName>
        <fullName evidence="8">Acetohydroxy-acid synthase small subunit</fullName>
    </alternativeName>
</protein>
<dbReference type="NCBIfam" id="TIGR00119">
    <property type="entry name" value="acolac_sm"/>
    <property type="match status" value="1"/>
</dbReference>
<keyword evidence="5 8" id="KW-0028">Amino-acid biosynthesis</keyword>
<comment type="catalytic activity">
    <reaction evidence="7 8">
        <text>2 pyruvate + H(+) = (2S)-2-acetolactate + CO2</text>
        <dbReference type="Rhea" id="RHEA:25249"/>
        <dbReference type="ChEBI" id="CHEBI:15361"/>
        <dbReference type="ChEBI" id="CHEBI:15378"/>
        <dbReference type="ChEBI" id="CHEBI:16526"/>
        <dbReference type="ChEBI" id="CHEBI:58476"/>
        <dbReference type="EC" id="2.2.1.6"/>
    </reaction>
</comment>
<name>A0A7C2EIS7_9THEO</name>